<evidence type="ECO:0000313" key="2">
    <source>
        <dbReference type="EMBL" id="QTA78703.1"/>
    </source>
</evidence>
<accession>A0A975GEZ4</accession>
<sequence>MIGKSSAVRKQPIFPIGIILEREKYRIEGKHDSSFERSARDEWLKEWSGELLEPFRKLSNLVIKYDTCDFSATEKSKQFADQYTEQLITLGRQAFNQFFEDHDAYEFFMKRISLFKKIGSYVSPFFWSREIPYPWEVFYPREIGKDEDPVSFFWGMSYPLGRNLTKDPFDYHVEEQQAECDMLFGLHKELTYARQKEWPGLKELVIKNSTDAIHVLGGDVGLCLAADNTCNDTDLLKYLFNANHNMVHFACHCKRKEKDDFLKLSWIEGAINITDAEISGNIASIRLSPRTFLNEFGTFKRQQPLVFLNACQTTGEIDDVTLDFNLPRKFIISKAAAVIATMCPIPDLFAADFAHKFYEFFLKENMEIGEALRAARWFFWEKYNNPLGLAYGLYSSPFYKVAKPMSQGGLI</sequence>
<dbReference type="Pfam" id="PF12770">
    <property type="entry name" value="CHAT"/>
    <property type="match status" value="1"/>
</dbReference>
<name>A0A975GEZ4_9BACT</name>
<feature type="domain" description="CHAT" evidence="1">
    <location>
        <begin position="216"/>
        <end position="376"/>
    </location>
</feature>
<gene>
    <name evidence="2" type="ORF">dnl_09330</name>
</gene>
<dbReference type="InterPro" id="IPR024983">
    <property type="entry name" value="CHAT_dom"/>
</dbReference>
<dbReference type="RefSeq" id="WP_207690531.1">
    <property type="nucleotide sequence ID" value="NZ_CP061799.1"/>
</dbReference>
<protein>
    <submittedName>
        <fullName evidence="2">CHAT domain-containing protein</fullName>
    </submittedName>
</protein>
<evidence type="ECO:0000259" key="1">
    <source>
        <dbReference type="Pfam" id="PF12770"/>
    </source>
</evidence>
<keyword evidence="3" id="KW-1185">Reference proteome</keyword>
<dbReference type="KEGG" id="dli:dnl_09330"/>
<dbReference type="AlphaFoldDB" id="A0A975GEZ4"/>
<dbReference type="EMBL" id="CP061799">
    <property type="protein sequence ID" value="QTA78703.1"/>
    <property type="molecule type" value="Genomic_DNA"/>
</dbReference>
<organism evidence="2 3">
    <name type="scientific">Desulfonema limicola</name>
    <dbReference type="NCBI Taxonomy" id="45656"/>
    <lineage>
        <taxon>Bacteria</taxon>
        <taxon>Pseudomonadati</taxon>
        <taxon>Thermodesulfobacteriota</taxon>
        <taxon>Desulfobacteria</taxon>
        <taxon>Desulfobacterales</taxon>
        <taxon>Desulfococcaceae</taxon>
        <taxon>Desulfonema</taxon>
    </lineage>
</organism>
<dbReference type="Proteomes" id="UP000663720">
    <property type="component" value="Chromosome"/>
</dbReference>
<reference evidence="2" key="1">
    <citation type="journal article" date="2021" name="Microb. Physiol.">
        <title>Proteogenomic Insights into the Physiology of Marine, Sulfate-Reducing, Filamentous Desulfonema limicola and Desulfonema magnum.</title>
        <authorList>
            <person name="Schnaars V."/>
            <person name="Wohlbrand L."/>
            <person name="Scheve S."/>
            <person name="Hinrichs C."/>
            <person name="Reinhardt R."/>
            <person name="Rabus R."/>
        </authorList>
    </citation>
    <scope>NUCLEOTIDE SEQUENCE</scope>
    <source>
        <strain evidence="2">5ac10</strain>
    </source>
</reference>
<proteinExistence type="predicted"/>
<evidence type="ECO:0000313" key="3">
    <source>
        <dbReference type="Proteomes" id="UP000663720"/>
    </source>
</evidence>